<dbReference type="InterPro" id="IPR050500">
    <property type="entry name" value="Phos_Acetyltrans/Butyryltrans"/>
</dbReference>
<organism evidence="5 6">
    <name type="scientific">Acetoanaerobium noterae</name>
    <dbReference type="NCBI Taxonomy" id="745369"/>
    <lineage>
        <taxon>Bacteria</taxon>
        <taxon>Bacillati</taxon>
        <taxon>Bacillota</taxon>
        <taxon>Clostridia</taxon>
        <taxon>Peptostreptococcales</taxon>
        <taxon>Filifactoraceae</taxon>
        <taxon>Acetoanaerobium</taxon>
    </lineage>
</organism>
<sequence length="303" mass="32704">MIKRLSELLENVANNPKLKLAVAAAEDEDVLGALKQASMDNIVEPILIGDKKAIIEICEKLDYKINHDEIIETTSLEESAKKAVELVVEKKAHFLMKGLLDTSILLKAVLNKETGLRTENLISHVMLYDVPSYHKLLILTDGGMNIAPSVKEKAMIIKNAHEVAKSLGIETTKVAVIAAKEKPNEKMPATMDARELQDMCNNNEFGDGIIVEGPLAVDLALSSEAAKVKNFKSEISGDVDIIAVPFIEVGNALGKSLTYLAGATSAGIIMGAKVPIVLVSRADDYETKLYSIALGSHIASKCK</sequence>
<gene>
    <name evidence="5" type="ORF">SAMN02745120_1946</name>
</gene>
<dbReference type="NCBIfam" id="NF006045">
    <property type="entry name" value="PRK08190.1"/>
    <property type="match status" value="1"/>
</dbReference>
<reference evidence="6" key="1">
    <citation type="submission" date="2017-02" db="EMBL/GenBank/DDBJ databases">
        <authorList>
            <person name="Varghese N."/>
            <person name="Submissions S."/>
        </authorList>
    </citation>
    <scope>NUCLEOTIDE SEQUENCE [LARGE SCALE GENOMIC DNA]</scope>
    <source>
        <strain evidence="6">ATCC 35199</strain>
    </source>
</reference>
<dbReference type="PANTHER" id="PTHR43356:SF2">
    <property type="entry name" value="PHOSPHATE ACETYLTRANSFERASE"/>
    <property type="match status" value="1"/>
</dbReference>
<evidence type="ECO:0000259" key="4">
    <source>
        <dbReference type="Pfam" id="PF01515"/>
    </source>
</evidence>
<protein>
    <submittedName>
        <fullName evidence="5">Phosphate butyryltransferase</fullName>
    </submittedName>
</protein>
<accession>A0A1T5C1L8</accession>
<dbReference type="Pfam" id="PF01515">
    <property type="entry name" value="PTA_PTB"/>
    <property type="match status" value="1"/>
</dbReference>
<dbReference type="OrthoDB" id="9774179at2"/>
<comment type="similarity">
    <text evidence="1">Belongs to the phosphate acetyltransferase and butyryltransferase family.</text>
</comment>
<evidence type="ECO:0000256" key="1">
    <source>
        <dbReference type="ARBA" id="ARBA00005656"/>
    </source>
</evidence>
<evidence type="ECO:0000313" key="5">
    <source>
        <dbReference type="EMBL" id="SKB53305.1"/>
    </source>
</evidence>
<dbReference type="PIRSF" id="PIRSF000428">
    <property type="entry name" value="P_Ac_trans"/>
    <property type="match status" value="1"/>
</dbReference>
<keyword evidence="6" id="KW-1185">Reference proteome</keyword>
<dbReference type="GO" id="GO:0016746">
    <property type="term" value="F:acyltransferase activity"/>
    <property type="evidence" value="ECO:0007669"/>
    <property type="project" value="UniProtKB-KW"/>
</dbReference>
<dbReference type="AlphaFoldDB" id="A0A1T5C1L8"/>
<keyword evidence="3" id="KW-0012">Acyltransferase</keyword>
<dbReference type="RefSeq" id="WP_013361368.1">
    <property type="nucleotide sequence ID" value="NZ_CP154629.1"/>
</dbReference>
<evidence type="ECO:0000256" key="3">
    <source>
        <dbReference type="ARBA" id="ARBA00023315"/>
    </source>
</evidence>
<dbReference type="Gene3D" id="3.40.718.10">
    <property type="entry name" value="Isopropylmalate Dehydrogenase"/>
    <property type="match status" value="1"/>
</dbReference>
<proteinExistence type="inferred from homology"/>
<evidence type="ECO:0000313" key="6">
    <source>
        <dbReference type="Proteomes" id="UP000243406"/>
    </source>
</evidence>
<evidence type="ECO:0000256" key="2">
    <source>
        <dbReference type="ARBA" id="ARBA00022679"/>
    </source>
</evidence>
<dbReference type="Proteomes" id="UP000243406">
    <property type="component" value="Unassembled WGS sequence"/>
</dbReference>
<dbReference type="InterPro" id="IPR012147">
    <property type="entry name" value="P_Ac_Bu_trans"/>
</dbReference>
<dbReference type="SUPFAM" id="SSF53659">
    <property type="entry name" value="Isocitrate/Isopropylmalate dehydrogenase-like"/>
    <property type="match status" value="1"/>
</dbReference>
<dbReference type="EMBL" id="FUYN01000004">
    <property type="protein sequence ID" value="SKB53305.1"/>
    <property type="molecule type" value="Genomic_DNA"/>
</dbReference>
<name>A0A1T5C1L8_9FIRM</name>
<feature type="domain" description="Phosphate acetyl/butaryl transferase" evidence="4">
    <location>
        <begin position="75"/>
        <end position="294"/>
    </location>
</feature>
<dbReference type="PANTHER" id="PTHR43356">
    <property type="entry name" value="PHOSPHATE ACETYLTRANSFERASE"/>
    <property type="match status" value="1"/>
</dbReference>
<keyword evidence="2 5" id="KW-0808">Transferase</keyword>
<dbReference type="InterPro" id="IPR002505">
    <property type="entry name" value="PTA_PTB"/>
</dbReference>